<organism evidence="1 2">
    <name type="scientific">Lithospermum erythrorhizon</name>
    <name type="common">Purple gromwell</name>
    <name type="synonym">Lithospermum officinale var. erythrorhizon</name>
    <dbReference type="NCBI Taxonomy" id="34254"/>
    <lineage>
        <taxon>Eukaryota</taxon>
        <taxon>Viridiplantae</taxon>
        <taxon>Streptophyta</taxon>
        <taxon>Embryophyta</taxon>
        <taxon>Tracheophyta</taxon>
        <taxon>Spermatophyta</taxon>
        <taxon>Magnoliopsida</taxon>
        <taxon>eudicotyledons</taxon>
        <taxon>Gunneridae</taxon>
        <taxon>Pentapetalae</taxon>
        <taxon>asterids</taxon>
        <taxon>lamiids</taxon>
        <taxon>Boraginales</taxon>
        <taxon>Boraginaceae</taxon>
        <taxon>Boraginoideae</taxon>
        <taxon>Lithospermeae</taxon>
        <taxon>Lithospermum</taxon>
    </lineage>
</organism>
<proteinExistence type="predicted"/>
<evidence type="ECO:0000313" key="2">
    <source>
        <dbReference type="Proteomes" id="UP001454036"/>
    </source>
</evidence>
<protein>
    <submittedName>
        <fullName evidence="1">Uncharacterized protein</fullName>
    </submittedName>
</protein>
<dbReference type="AlphaFoldDB" id="A0AAV3Q6Z6"/>
<name>A0AAV3Q6Z6_LITER</name>
<accession>A0AAV3Q6Z6</accession>
<dbReference type="EMBL" id="BAABME010035639">
    <property type="protein sequence ID" value="GAA0159534.1"/>
    <property type="molecule type" value="Genomic_DNA"/>
</dbReference>
<reference evidence="1 2" key="1">
    <citation type="submission" date="2024-01" db="EMBL/GenBank/DDBJ databases">
        <title>The complete chloroplast genome sequence of Lithospermum erythrorhizon: insights into the phylogenetic relationship among Boraginaceae species and the maternal lineages of purple gromwells.</title>
        <authorList>
            <person name="Okada T."/>
            <person name="Watanabe K."/>
        </authorList>
    </citation>
    <scope>NUCLEOTIDE SEQUENCE [LARGE SCALE GENOMIC DNA]</scope>
</reference>
<comment type="caution">
    <text evidence="1">The sequence shown here is derived from an EMBL/GenBank/DDBJ whole genome shotgun (WGS) entry which is preliminary data.</text>
</comment>
<keyword evidence="2" id="KW-1185">Reference proteome</keyword>
<evidence type="ECO:0000313" key="1">
    <source>
        <dbReference type="EMBL" id="GAA0159534.1"/>
    </source>
</evidence>
<sequence length="107" mass="12321">MRYAFILQDLNSINQYNWCGHVLDNLREGIRDNYKLNLLGDMHFVLINYLETMGKGCRLLSGNYKSPSLHDWDELKVTKVMEQVDEIVGFLKAIAIGITKERKGDDG</sequence>
<gene>
    <name evidence="1" type="ORF">LIER_43482</name>
</gene>
<dbReference type="Proteomes" id="UP001454036">
    <property type="component" value="Unassembled WGS sequence"/>
</dbReference>